<evidence type="ECO:0008006" key="4">
    <source>
        <dbReference type="Google" id="ProtNLM"/>
    </source>
</evidence>
<accession>A0A024G540</accession>
<feature type="chain" id="PRO_5001532192" description="PFU domain-containing protein" evidence="1">
    <location>
        <begin position="20"/>
        <end position="567"/>
    </location>
</feature>
<keyword evidence="1" id="KW-0732">Signal</keyword>
<dbReference type="Gene3D" id="3.10.20.870">
    <property type="entry name" value="PFU (PLAA family ubiquitin binding), C-terminal domain"/>
    <property type="match status" value="1"/>
</dbReference>
<comment type="caution">
    <text evidence="2">The sequence shown here is derived from an EMBL/GenBank/DDBJ whole genome shotgun (WGS) entry which is preliminary data.</text>
</comment>
<name>A0A024G540_9STRA</name>
<dbReference type="OrthoDB" id="10259249at2759"/>
<gene>
    <name evidence="2" type="ORF">BN9_024720</name>
</gene>
<evidence type="ECO:0000256" key="1">
    <source>
        <dbReference type="SAM" id="SignalP"/>
    </source>
</evidence>
<dbReference type="EMBL" id="CAIX01000023">
    <property type="protein sequence ID" value="CCI41688.1"/>
    <property type="molecule type" value="Genomic_DNA"/>
</dbReference>
<dbReference type="Proteomes" id="UP000053237">
    <property type="component" value="Unassembled WGS sequence"/>
</dbReference>
<keyword evidence="3" id="KW-1185">Reference proteome</keyword>
<dbReference type="InterPro" id="IPR038122">
    <property type="entry name" value="PFU_sf"/>
</dbReference>
<dbReference type="PANTHER" id="PTHR38150">
    <property type="entry name" value="EF-HAND DOMAIN-CONTAINING PROTEIN"/>
    <property type="match status" value="1"/>
</dbReference>
<feature type="signal peptide" evidence="1">
    <location>
        <begin position="1"/>
        <end position="19"/>
    </location>
</feature>
<protein>
    <recommendedName>
        <fullName evidence="4">PFU domain-containing protein</fullName>
    </recommendedName>
</protein>
<reference evidence="2 3" key="1">
    <citation type="submission" date="2012-05" db="EMBL/GenBank/DDBJ databases">
        <title>Recombination and specialization in a pathogen metapopulation.</title>
        <authorList>
            <person name="Gardiner A."/>
            <person name="Kemen E."/>
            <person name="Schultz-Larsen T."/>
            <person name="MacLean D."/>
            <person name="Van Oosterhout C."/>
            <person name="Jones J.D.G."/>
        </authorList>
    </citation>
    <scope>NUCLEOTIDE SEQUENCE [LARGE SCALE GENOMIC DNA]</scope>
    <source>
        <strain evidence="2 3">Ac Nc2</strain>
    </source>
</reference>
<evidence type="ECO:0000313" key="2">
    <source>
        <dbReference type="EMBL" id="CCI41688.1"/>
    </source>
</evidence>
<dbReference type="AlphaFoldDB" id="A0A024G540"/>
<sequence>MHLLPRLSVWRIFLVFSSSQLCLEGYERSRSADAILTVPVTVDGNVEDLRLFEGESYEDAATAFARTNGLMNLKDPNKVQQIVQQLSGILKDRSMAMQSAEPTPSETESERTVQLTIPLTIDGSSTQLVKYKEENSQDAVNRFFSTLTLTEDVKAQLVPQLLSLIQTRLEEIQVRKEELFSFTVTIDGKDTVVRHYQDGNPEEEAMDVLRALNMDLITMQHLAPQIKAEITKRLGMGGLSEAQSHENVISDSHRELFTVQVTINGIAADLAHNEGDTLEETASSFLHKHGIIDEESVQTYMPQLIDILRARLDALQVKQEESSPVEPTSHDPKSLVEEQAFPEPFVIINVQVEDGHEALLRYYEGDDINLTVKHFLESFKLADDEIYQQNFHHLVTLLQDRVKTRLEELSEADNSRHPTVFTVPVSLGGVEHNFEYYEGQEPLHAIRTFCDERLQTFRADNSIEFDNAQMQECKNMLVSHMKNILEQPRAREEQDAAGHAEDTTQLDKAELLFTIEIDIGDSRIAHLKYHRGQNPTSVAEAFCEEFKIDVKNVPMLVEALEGQLTKL</sequence>
<dbReference type="InParanoid" id="A0A024G540"/>
<proteinExistence type="predicted"/>
<evidence type="ECO:0000313" key="3">
    <source>
        <dbReference type="Proteomes" id="UP000053237"/>
    </source>
</evidence>
<dbReference type="PANTHER" id="PTHR38150:SF1">
    <property type="entry name" value="PFU DOMAIN-CONTAINING PROTEIN"/>
    <property type="match status" value="1"/>
</dbReference>
<organism evidence="2 3">
    <name type="scientific">Albugo candida</name>
    <dbReference type="NCBI Taxonomy" id="65357"/>
    <lineage>
        <taxon>Eukaryota</taxon>
        <taxon>Sar</taxon>
        <taxon>Stramenopiles</taxon>
        <taxon>Oomycota</taxon>
        <taxon>Peronosporomycetes</taxon>
        <taxon>Albuginales</taxon>
        <taxon>Albuginaceae</taxon>
        <taxon>Albugo</taxon>
    </lineage>
</organism>